<dbReference type="EMBL" id="BSXG01000186">
    <property type="protein sequence ID" value="GME52378.1"/>
    <property type="molecule type" value="Genomic_DNA"/>
</dbReference>
<organism evidence="1 2">
    <name type="scientific">Neofusicoccum parvum</name>
    <dbReference type="NCBI Taxonomy" id="310453"/>
    <lineage>
        <taxon>Eukaryota</taxon>
        <taxon>Fungi</taxon>
        <taxon>Dikarya</taxon>
        <taxon>Ascomycota</taxon>
        <taxon>Pezizomycotina</taxon>
        <taxon>Dothideomycetes</taxon>
        <taxon>Dothideomycetes incertae sedis</taxon>
        <taxon>Botryosphaeriales</taxon>
        <taxon>Botryosphaeriaceae</taxon>
        <taxon>Neofusicoccum</taxon>
    </lineage>
</organism>
<proteinExistence type="predicted"/>
<dbReference type="Proteomes" id="UP001165186">
    <property type="component" value="Unassembled WGS sequence"/>
</dbReference>
<name>A0ACB5SQH2_9PEZI</name>
<comment type="caution">
    <text evidence="1">The sequence shown here is derived from an EMBL/GenBank/DDBJ whole genome shotgun (WGS) entry which is preliminary data.</text>
</comment>
<evidence type="ECO:0000313" key="2">
    <source>
        <dbReference type="Proteomes" id="UP001165186"/>
    </source>
</evidence>
<keyword evidence="2" id="KW-1185">Reference proteome</keyword>
<sequence>MANQAAWIKQKQAQLEVDAADKYDPQAGELLVKVEVIAFSPIESKTQKLAVHPIPYPNILGTSYAGIVEAVGAGVSQFKPGDRVATIRSGKTLGDPRFGAFQKFALASVDSTSKLPASVALEAGATAILNLAAVTSALSVHLGLERPPLSGPPEPKGKKVLIYGGTSSCGGLATKYATTAGYDVVTTSSPQHRAFVESLGPAHIIDHTQPPDALLQQLKEHGPYDAIFDTIGIPPVTNLVYDYLASVGGGSYNTIIPPIGGEKPVPANVERKFAPYSWAFEEPQHLQFARWFYEEYVPKGLESGLIVPTRPQVVHGGLDQVQHALDLMDQYKVSGHKLILYPWGKPASL</sequence>
<accession>A0ACB5SQH2</accession>
<gene>
    <name evidence="1" type="primary">g7206</name>
    <name evidence="1" type="ORF">NpPPO83_00007206</name>
</gene>
<reference evidence="1" key="1">
    <citation type="submission" date="2024-09" db="EMBL/GenBank/DDBJ databases">
        <title>Draft Genome Sequences of Neofusicoccum parvum.</title>
        <authorList>
            <person name="Ashida A."/>
            <person name="Camagna M."/>
            <person name="Tanaka A."/>
            <person name="Takemoto D."/>
        </authorList>
    </citation>
    <scope>NUCLEOTIDE SEQUENCE</scope>
    <source>
        <strain evidence="1">PPO83</strain>
    </source>
</reference>
<protein>
    <submittedName>
        <fullName evidence="1">Alcohol dehydrogenase</fullName>
    </submittedName>
</protein>
<evidence type="ECO:0000313" key="1">
    <source>
        <dbReference type="EMBL" id="GME52378.1"/>
    </source>
</evidence>